<dbReference type="AlphaFoldDB" id="A0A540N949"/>
<dbReference type="GO" id="GO:0004713">
    <property type="term" value="F:protein tyrosine kinase activity"/>
    <property type="evidence" value="ECO:0007669"/>
    <property type="project" value="InterPro"/>
</dbReference>
<sequence length="509" mass="57154">MVDGLNAVEIAVGGVAGAAFGSIFDGITEVLRNAAEFTTSHANIKSTLEALQPLIREIEGKNKRLLLQDEELKDLKKEIEAGVKRVQELSKKSVWNYCKRPLYNMKLDGMDKSLKRLLRILQVQGVRDVKEVLVQVNDCKTDVNKISIQLDDCKTGIVRYGEETLNLTKTVLDRFERINGPSGFVPISEKVASLVEEEALRSSLPTMRHAVDEALSKPNPHNNISRIEEALRRVVEELGDADKNRKLDMGVHEVKWFRIKVEEGTELIRKCSNVVEWTDRKMVKYANKLDDLGKLVMGQEIAVKRLSKCSGQGLSEFKNELILNELQHTNLVQLFGSCIHGKEMMGYMAPETFGRIISVKSDVYSFGVLMLEIISGRKMNSSYNDDRAHNLVGYAWELWKEGAGLELMDPTLGNSFIKEQLLRCIHVGLLCVEENAADRPTMSDVISMMINESLPLASPTKPAFCVGRRTVESQTGITLSQELEMESQTDINWSQQSANYKSSSDFEAH</sequence>
<comment type="caution">
    <text evidence="3">The sequence shown here is derived from an EMBL/GenBank/DDBJ whole genome shotgun (WGS) entry which is preliminary data.</text>
</comment>
<dbReference type="Proteomes" id="UP000315295">
    <property type="component" value="Unassembled WGS sequence"/>
</dbReference>
<feature type="domain" description="RPW8" evidence="2">
    <location>
        <begin position="5"/>
        <end position="155"/>
    </location>
</feature>
<dbReference type="SMART" id="SM00219">
    <property type="entry name" value="TyrKc"/>
    <property type="match status" value="1"/>
</dbReference>
<dbReference type="InterPro" id="IPR020635">
    <property type="entry name" value="Tyr_kinase_cat_dom"/>
</dbReference>
<dbReference type="SUPFAM" id="SSF56112">
    <property type="entry name" value="Protein kinase-like (PK-like)"/>
    <property type="match status" value="1"/>
</dbReference>
<dbReference type="InterPro" id="IPR001245">
    <property type="entry name" value="Ser-Thr/Tyr_kinase_cat_dom"/>
</dbReference>
<accession>A0A540N949</accession>
<evidence type="ECO:0000313" key="3">
    <source>
        <dbReference type="EMBL" id="TQE07545.1"/>
    </source>
</evidence>
<dbReference type="STRING" id="106549.A0A540N949"/>
<dbReference type="InterPro" id="IPR008808">
    <property type="entry name" value="Powdery_mildew-R_dom"/>
</dbReference>
<dbReference type="Pfam" id="PF05659">
    <property type="entry name" value="RPW8"/>
    <property type="match status" value="1"/>
</dbReference>
<proteinExistence type="predicted"/>
<keyword evidence="1" id="KW-0175">Coiled coil</keyword>
<dbReference type="PANTHER" id="PTHR27006">
    <property type="entry name" value="PROMASTIGOTE SURFACE ANTIGEN PROTEIN PSA"/>
    <property type="match status" value="1"/>
</dbReference>
<reference evidence="3 4" key="1">
    <citation type="journal article" date="2019" name="G3 (Bethesda)">
        <title>Sequencing of a Wild Apple (Malus baccata) Genome Unravels the Differences Between Cultivated and Wild Apple Species Regarding Disease Resistance and Cold Tolerance.</title>
        <authorList>
            <person name="Chen X."/>
        </authorList>
    </citation>
    <scope>NUCLEOTIDE SEQUENCE [LARGE SCALE GENOMIC DNA]</scope>
    <source>
        <strain evidence="4">cv. Shandingzi</strain>
        <tissue evidence="3">Leaves</tissue>
    </source>
</reference>
<dbReference type="InterPro" id="IPR011009">
    <property type="entry name" value="Kinase-like_dom_sf"/>
</dbReference>
<dbReference type="PROSITE" id="PS51153">
    <property type="entry name" value="RPW8"/>
    <property type="match status" value="1"/>
</dbReference>
<dbReference type="Gene3D" id="1.10.510.10">
    <property type="entry name" value="Transferase(Phosphotransferase) domain 1"/>
    <property type="match status" value="1"/>
</dbReference>
<dbReference type="Gene3D" id="3.30.200.20">
    <property type="entry name" value="Phosphorylase Kinase, domain 1"/>
    <property type="match status" value="1"/>
</dbReference>
<dbReference type="Pfam" id="PF07714">
    <property type="entry name" value="PK_Tyr_Ser-Thr"/>
    <property type="match status" value="1"/>
</dbReference>
<name>A0A540N949_MALBA</name>
<evidence type="ECO:0000313" key="4">
    <source>
        <dbReference type="Proteomes" id="UP000315295"/>
    </source>
</evidence>
<evidence type="ECO:0000256" key="1">
    <source>
        <dbReference type="SAM" id="Coils"/>
    </source>
</evidence>
<dbReference type="PANTHER" id="PTHR27006:SF634">
    <property type="entry name" value="RECEPTOR-LIKE SERINE_THREONINE-PROTEIN KINASE"/>
    <property type="match status" value="1"/>
</dbReference>
<evidence type="ECO:0000259" key="2">
    <source>
        <dbReference type="PROSITE" id="PS51153"/>
    </source>
</evidence>
<feature type="coiled-coil region" evidence="1">
    <location>
        <begin position="58"/>
        <end position="92"/>
    </location>
</feature>
<keyword evidence="4" id="KW-1185">Reference proteome</keyword>
<dbReference type="EMBL" id="VIEB01000084">
    <property type="protein sequence ID" value="TQE07545.1"/>
    <property type="molecule type" value="Genomic_DNA"/>
</dbReference>
<gene>
    <name evidence="3" type="ORF">C1H46_006865</name>
</gene>
<protein>
    <recommendedName>
        <fullName evidence="2">RPW8 domain-containing protein</fullName>
    </recommendedName>
</protein>
<organism evidence="3 4">
    <name type="scientific">Malus baccata</name>
    <name type="common">Siberian crab apple</name>
    <name type="synonym">Pyrus baccata</name>
    <dbReference type="NCBI Taxonomy" id="106549"/>
    <lineage>
        <taxon>Eukaryota</taxon>
        <taxon>Viridiplantae</taxon>
        <taxon>Streptophyta</taxon>
        <taxon>Embryophyta</taxon>
        <taxon>Tracheophyta</taxon>
        <taxon>Spermatophyta</taxon>
        <taxon>Magnoliopsida</taxon>
        <taxon>eudicotyledons</taxon>
        <taxon>Gunneridae</taxon>
        <taxon>Pentapetalae</taxon>
        <taxon>rosids</taxon>
        <taxon>fabids</taxon>
        <taxon>Rosales</taxon>
        <taxon>Rosaceae</taxon>
        <taxon>Amygdaloideae</taxon>
        <taxon>Maleae</taxon>
        <taxon>Malus</taxon>
    </lineage>
</organism>